<keyword evidence="2" id="KW-0520">NAD</keyword>
<evidence type="ECO:0000313" key="5">
    <source>
        <dbReference type="EMBL" id="PCC41111.1"/>
    </source>
</evidence>
<dbReference type="RefSeq" id="WP_096163723.1">
    <property type="nucleotide sequence ID" value="NZ_BAAAIQ010000025.1"/>
</dbReference>
<dbReference type="EMBL" id="NRGR01000001">
    <property type="protein sequence ID" value="PCC41111.1"/>
    <property type="molecule type" value="Genomic_DNA"/>
</dbReference>
<organism evidence="5 6">
    <name type="scientific">Brachybacterium alimentarium</name>
    <dbReference type="NCBI Taxonomy" id="47845"/>
    <lineage>
        <taxon>Bacteria</taxon>
        <taxon>Bacillati</taxon>
        <taxon>Actinomycetota</taxon>
        <taxon>Actinomycetes</taxon>
        <taxon>Micrococcales</taxon>
        <taxon>Dermabacteraceae</taxon>
        <taxon>Brachybacterium</taxon>
    </lineage>
</organism>
<gene>
    <name evidence="5" type="ORF">CIK66_00685</name>
</gene>
<dbReference type="PANTHER" id="PTHR43818">
    <property type="entry name" value="BCDNA.GH03377"/>
    <property type="match status" value="1"/>
</dbReference>
<keyword evidence="6" id="KW-1185">Reference proteome</keyword>
<dbReference type="InterPro" id="IPR055170">
    <property type="entry name" value="GFO_IDH_MocA-like_dom"/>
</dbReference>
<dbReference type="InterPro" id="IPR036291">
    <property type="entry name" value="NAD(P)-bd_dom_sf"/>
</dbReference>
<dbReference type="InterPro" id="IPR050463">
    <property type="entry name" value="Gfo/Idh/MocA_oxidrdct_glycsds"/>
</dbReference>
<dbReference type="InterPro" id="IPR000683">
    <property type="entry name" value="Gfo/Idh/MocA-like_OxRdtase_N"/>
</dbReference>
<dbReference type="GO" id="GO:0016491">
    <property type="term" value="F:oxidoreductase activity"/>
    <property type="evidence" value="ECO:0007669"/>
    <property type="project" value="UniProtKB-KW"/>
</dbReference>
<dbReference type="SUPFAM" id="SSF51735">
    <property type="entry name" value="NAD(P)-binding Rossmann-fold domains"/>
    <property type="match status" value="1"/>
</dbReference>
<feature type="domain" description="Gfo/Idh/MocA-like oxidoreductase N-terminal" evidence="3">
    <location>
        <begin position="17"/>
        <end position="122"/>
    </location>
</feature>
<dbReference type="Pfam" id="PF01408">
    <property type="entry name" value="GFO_IDH_MocA"/>
    <property type="match status" value="1"/>
</dbReference>
<dbReference type="Proteomes" id="UP000218598">
    <property type="component" value="Unassembled WGS sequence"/>
</dbReference>
<protein>
    <submittedName>
        <fullName evidence="5">Oxidoreductase</fullName>
    </submittedName>
</protein>
<dbReference type="GeneID" id="95326359"/>
<comment type="caution">
    <text evidence="5">The sequence shown here is derived from an EMBL/GenBank/DDBJ whole genome shotgun (WGS) entry which is preliminary data.</text>
</comment>
<keyword evidence="1" id="KW-0560">Oxidoreductase</keyword>
<dbReference type="PANTHER" id="PTHR43818:SF11">
    <property type="entry name" value="BCDNA.GH03377"/>
    <property type="match status" value="1"/>
</dbReference>
<dbReference type="SUPFAM" id="SSF55347">
    <property type="entry name" value="Glyceraldehyde-3-phosphate dehydrogenase-like, C-terminal domain"/>
    <property type="match status" value="1"/>
</dbReference>
<evidence type="ECO:0000259" key="3">
    <source>
        <dbReference type="Pfam" id="PF01408"/>
    </source>
</evidence>
<feature type="domain" description="GFO/IDH/MocA-like oxidoreductase" evidence="4">
    <location>
        <begin position="134"/>
        <end position="253"/>
    </location>
</feature>
<accession>A0A2A3YP91</accession>
<name>A0A2A3YP91_9MICO</name>
<dbReference type="Gene3D" id="3.30.360.10">
    <property type="entry name" value="Dihydrodipicolinate Reductase, domain 2"/>
    <property type="match status" value="1"/>
</dbReference>
<sequence>MSAPLRIAALSAWHVHAEEYAREAQNHPDTELVAVWDDDAERGRALAETVGVDFVADLDELLAREDLDGVTITTATTVHREVIGKVVAAGKHVFTEKLLAPTLAECDELLEAARAAGVQVTVSLPRLSHGYTVALRKVLEAGTLGRLSYSRVRLAHNGSTADWLPARFYDPAEAIGGAFSDLAAHPAYLTQLILGTDVTVASATYTDMTGRGVEDNAVVTVASPDGAIGVVETGFVTPFSPFSIEVQGTTGTLTYGLGADGGMVVDTGEGPTPVDVPADIPNPFAQWVDSIRTGEETTENLDRARALTELVVAANAAASA</sequence>
<evidence type="ECO:0000256" key="2">
    <source>
        <dbReference type="ARBA" id="ARBA00023027"/>
    </source>
</evidence>
<reference evidence="5 6" key="1">
    <citation type="journal article" date="2017" name="Elife">
        <title>Extensive horizontal gene transfer in cheese-associated bacteria.</title>
        <authorList>
            <person name="Bonham K.S."/>
            <person name="Wolfe B.E."/>
            <person name="Dutton R.J."/>
        </authorList>
    </citation>
    <scope>NUCLEOTIDE SEQUENCE [LARGE SCALE GENOMIC DNA]</scope>
    <source>
        <strain evidence="5 6">341_9</strain>
    </source>
</reference>
<dbReference type="Gene3D" id="3.40.50.720">
    <property type="entry name" value="NAD(P)-binding Rossmann-like Domain"/>
    <property type="match status" value="1"/>
</dbReference>
<dbReference type="OrthoDB" id="9792085at2"/>
<proteinExistence type="predicted"/>
<evidence type="ECO:0000259" key="4">
    <source>
        <dbReference type="Pfam" id="PF22725"/>
    </source>
</evidence>
<evidence type="ECO:0000313" key="6">
    <source>
        <dbReference type="Proteomes" id="UP000218598"/>
    </source>
</evidence>
<dbReference type="AlphaFoldDB" id="A0A2A3YP91"/>
<dbReference type="GO" id="GO:0000166">
    <property type="term" value="F:nucleotide binding"/>
    <property type="evidence" value="ECO:0007669"/>
    <property type="project" value="InterPro"/>
</dbReference>
<evidence type="ECO:0000256" key="1">
    <source>
        <dbReference type="ARBA" id="ARBA00023002"/>
    </source>
</evidence>
<dbReference type="Pfam" id="PF22725">
    <property type="entry name" value="GFO_IDH_MocA_C3"/>
    <property type="match status" value="1"/>
</dbReference>